<feature type="transmembrane region" description="Helical" evidence="7">
    <location>
        <begin position="24"/>
        <end position="46"/>
    </location>
</feature>
<evidence type="ECO:0000256" key="5">
    <source>
        <dbReference type="ARBA" id="ARBA00022989"/>
    </source>
</evidence>
<keyword evidence="2 7" id="KW-0813">Transport</keyword>
<reference evidence="9" key="1">
    <citation type="submission" date="2023-01" db="EMBL/GenBank/DDBJ databases">
        <title>Comparative Genomic Analysis of the Clinically-Derived Winkia Strain NY0527 Provides Evidence into the Taxonomic Reassignment of Winkia neuii and Characterizes Their Virulence Traits.</title>
        <authorList>
            <person name="Cai X."/>
            <person name="Peng Y."/>
            <person name="Li M."/>
            <person name="Qiu Y."/>
            <person name="Wang Y."/>
            <person name="Xu L."/>
            <person name="Hou Q."/>
        </authorList>
    </citation>
    <scope>NUCLEOTIDE SEQUENCE</scope>
    <source>
        <strain evidence="9">NY0527</strain>
    </source>
</reference>
<sequence>MTTATAPAHIGAKKNKGTKVRRGIGHYLAWAFLIIILAITILPFLWMLRTSLTPNSEITGSLNNLIPDNPTLDAYRRVLGLTSLDENLAQGGAGAQINFWIYMRNSAVVSTVVAVGQTLFSAMAAYAFSRLKWPGRNIVFTFFLSALMIPSIFTAIPNFVLIKELGLLNTYAGIVLPTLLMTPFAIFFLRQFFLGIPREIEEAALLDGASRIGTFFRVIIPMAKAPITTLFVLTFITQWNDYLWPLLVGQNEKVRVLTVALGIFRSQTPQGAPDWSALMAATLLAAVPIMILFAILGKRIVNSIGFSGLK</sequence>
<evidence type="ECO:0000256" key="2">
    <source>
        <dbReference type="ARBA" id="ARBA00022448"/>
    </source>
</evidence>
<dbReference type="GO" id="GO:0005886">
    <property type="term" value="C:plasma membrane"/>
    <property type="evidence" value="ECO:0007669"/>
    <property type="project" value="UniProtKB-SubCell"/>
</dbReference>
<keyword evidence="5 7" id="KW-1133">Transmembrane helix</keyword>
<dbReference type="Proteomes" id="UP001211044">
    <property type="component" value="Chromosome"/>
</dbReference>
<dbReference type="Gene3D" id="1.10.3720.10">
    <property type="entry name" value="MetI-like"/>
    <property type="match status" value="1"/>
</dbReference>
<feature type="transmembrane region" description="Helical" evidence="7">
    <location>
        <begin position="107"/>
        <end position="128"/>
    </location>
</feature>
<feature type="domain" description="ABC transmembrane type-1" evidence="8">
    <location>
        <begin position="103"/>
        <end position="296"/>
    </location>
</feature>
<gene>
    <name evidence="9" type="ORF">PIG85_09130</name>
</gene>
<keyword evidence="6 7" id="KW-0472">Membrane</keyword>
<dbReference type="Pfam" id="PF00528">
    <property type="entry name" value="BPD_transp_1"/>
    <property type="match status" value="1"/>
</dbReference>
<dbReference type="AlphaFoldDB" id="A0AB38XN77"/>
<feature type="transmembrane region" description="Helical" evidence="7">
    <location>
        <begin position="275"/>
        <end position="296"/>
    </location>
</feature>
<dbReference type="InterPro" id="IPR000515">
    <property type="entry name" value="MetI-like"/>
</dbReference>
<evidence type="ECO:0000256" key="3">
    <source>
        <dbReference type="ARBA" id="ARBA00022475"/>
    </source>
</evidence>
<dbReference type="GO" id="GO:0055085">
    <property type="term" value="P:transmembrane transport"/>
    <property type="evidence" value="ECO:0007669"/>
    <property type="project" value="InterPro"/>
</dbReference>
<evidence type="ECO:0000256" key="4">
    <source>
        <dbReference type="ARBA" id="ARBA00022692"/>
    </source>
</evidence>
<dbReference type="RefSeq" id="WP_004808376.1">
    <property type="nucleotide sequence ID" value="NZ_CP116394.1"/>
</dbReference>
<dbReference type="KEGG" id="wne:PIG85_09130"/>
<feature type="transmembrane region" description="Helical" evidence="7">
    <location>
        <begin position="174"/>
        <end position="193"/>
    </location>
</feature>
<evidence type="ECO:0000313" key="9">
    <source>
        <dbReference type="EMBL" id="WCE45795.1"/>
    </source>
</evidence>
<dbReference type="CDD" id="cd06261">
    <property type="entry name" value="TM_PBP2"/>
    <property type="match status" value="1"/>
</dbReference>
<proteinExistence type="inferred from homology"/>
<dbReference type="InterPro" id="IPR035906">
    <property type="entry name" value="MetI-like_sf"/>
</dbReference>
<name>A0AB38XN77_9ACTO</name>
<comment type="subcellular location">
    <subcellularLocation>
        <location evidence="1 7">Cell membrane</location>
        <topology evidence="1 7">Multi-pass membrane protein</topology>
    </subcellularLocation>
</comment>
<feature type="transmembrane region" description="Helical" evidence="7">
    <location>
        <begin position="214"/>
        <end position="236"/>
    </location>
</feature>
<dbReference type="EMBL" id="CP116394">
    <property type="protein sequence ID" value="WCE45795.1"/>
    <property type="molecule type" value="Genomic_DNA"/>
</dbReference>
<comment type="similarity">
    <text evidence="7">Belongs to the binding-protein-dependent transport system permease family.</text>
</comment>
<organism evidence="9 10">
    <name type="scientific">Winkia neuii subsp. anitrata</name>
    <dbReference type="NCBI Taxonomy" id="29318"/>
    <lineage>
        <taxon>Bacteria</taxon>
        <taxon>Bacillati</taxon>
        <taxon>Actinomycetota</taxon>
        <taxon>Actinomycetes</taxon>
        <taxon>Actinomycetales</taxon>
        <taxon>Actinomycetaceae</taxon>
        <taxon>Winkia</taxon>
    </lineage>
</organism>
<feature type="transmembrane region" description="Helical" evidence="7">
    <location>
        <begin position="140"/>
        <end position="162"/>
    </location>
</feature>
<keyword evidence="3" id="KW-1003">Cell membrane</keyword>
<evidence type="ECO:0000256" key="7">
    <source>
        <dbReference type="RuleBase" id="RU363032"/>
    </source>
</evidence>
<accession>A0AB38XN77</accession>
<keyword evidence="4 7" id="KW-0812">Transmembrane</keyword>
<dbReference type="PANTHER" id="PTHR43744:SF12">
    <property type="entry name" value="ABC TRANSPORTER PERMEASE PROTEIN MG189-RELATED"/>
    <property type="match status" value="1"/>
</dbReference>
<dbReference type="PROSITE" id="PS50928">
    <property type="entry name" value="ABC_TM1"/>
    <property type="match status" value="1"/>
</dbReference>
<evidence type="ECO:0000313" key="10">
    <source>
        <dbReference type="Proteomes" id="UP001211044"/>
    </source>
</evidence>
<dbReference type="SUPFAM" id="SSF161098">
    <property type="entry name" value="MetI-like"/>
    <property type="match status" value="1"/>
</dbReference>
<protein>
    <submittedName>
        <fullName evidence="9">Carbohydrate ABC transporter permease</fullName>
    </submittedName>
</protein>
<evidence type="ECO:0000259" key="8">
    <source>
        <dbReference type="PROSITE" id="PS50928"/>
    </source>
</evidence>
<evidence type="ECO:0000256" key="1">
    <source>
        <dbReference type="ARBA" id="ARBA00004651"/>
    </source>
</evidence>
<evidence type="ECO:0000256" key="6">
    <source>
        <dbReference type="ARBA" id="ARBA00023136"/>
    </source>
</evidence>
<dbReference type="PANTHER" id="PTHR43744">
    <property type="entry name" value="ABC TRANSPORTER PERMEASE PROTEIN MG189-RELATED-RELATED"/>
    <property type="match status" value="1"/>
</dbReference>